<evidence type="ECO:0000313" key="1">
    <source>
        <dbReference type="EMBL" id="KAG0578860.1"/>
    </source>
</evidence>
<accession>A0A8T0I5F1</accession>
<protein>
    <submittedName>
        <fullName evidence="1">Uncharacterized protein</fullName>
    </submittedName>
</protein>
<reference evidence="1" key="1">
    <citation type="submission" date="2020-06" db="EMBL/GenBank/DDBJ databases">
        <title>WGS assembly of Ceratodon purpureus strain R40.</title>
        <authorList>
            <person name="Carey S.B."/>
            <person name="Jenkins J."/>
            <person name="Shu S."/>
            <person name="Lovell J.T."/>
            <person name="Sreedasyam A."/>
            <person name="Maumus F."/>
            <person name="Tiley G.P."/>
            <person name="Fernandez-Pozo N."/>
            <person name="Barry K."/>
            <person name="Chen C."/>
            <person name="Wang M."/>
            <person name="Lipzen A."/>
            <person name="Daum C."/>
            <person name="Saski C.A."/>
            <person name="Payton A.C."/>
            <person name="Mcbreen J.C."/>
            <person name="Conrad R.E."/>
            <person name="Kollar L.M."/>
            <person name="Olsson S."/>
            <person name="Huttunen S."/>
            <person name="Landis J.B."/>
            <person name="Wickett N.J."/>
            <person name="Johnson M.G."/>
            <person name="Rensing S.A."/>
            <person name="Grimwood J."/>
            <person name="Schmutz J."/>
            <person name="Mcdaniel S.F."/>
        </authorList>
    </citation>
    <scope>NUCLEOTIDE SEQUENCE</scope>
    <source>
        <strain evidence="1">R40</strain>
    </source>
</reference>
<gene>
    <name evidence="1" type="ORF">KC19_4G055100</name>
</gene>
<organism evidence="1 2">
    <name type="scientific">Ceratodon purpureus</name>
    <name type="common">Fire moss</name>
    <name type="synonym">Dicranum purpureum</name>
    <dbReference type="NCBI Taxonomy" id="3225"/>
    <lineage>
        <taxon>Eukaryota</taxon>
        <taxon>Viridiplantae</taxon>
        <taxon>Streptophyta</taxon>
        <taxon>Embryophyta</taxon>
        <taxon>Bryophyta</taxon>
        <taxon>Bryophytina</taxon>
        <taxon>Bryopsida</taxon>
        <taxon>Dicranidae</taxon>
        <taxon>Pseudoditrichales</taxon>
        <taxon>Ditrichaceae</taxon>
        <taxon>Ceratodon</taxon>
    </lineage>
</organism>
<dbReference type="AlphaFoldDB" id="A0A8T0I5F1"/>
<proteinExistence type="predicted"/>
<sequence>MGRFLAGLGAKRLFLFPSGIIAAGDSILLSPLPVNHSQWAPASKLHMGLCSEEETIRMRSPPPYRHRLLQSVLGAGTKINLIVECPSRGEGKGAMHGCTTISSFISKGTVWPCVLE</sequence>
<dbReference type="Proteomes" id="UP000822688">
    <property type="component" value="Chromosome 4"/>
</dbReference>
<evidence type="ECO:0000313" key="2">
    <source>
        <dbReference type="Proteomes" id="UP000822688"/>
    </source>
</evidence>
<dbReference type="EMBL" id="CM026424">
    <property type="protein sequence ID" value="KAG0578860.1"/>
    <property type="molecule type" value="Genomic_DNA"/>
</dbReference>
<name>A0A8T0I5F1_CERPU</name>
<keyword evidence="2" id="KW-1185">Reference proteome</keyword>
<comment type="caution">
    <text evidence="1">The sequence shown here is derived from an EMBL/GenBank/DDBJ whole genome shotgun (WGS) entry which is preliminary data.</text>
</comment>